<comment type="catalytic activity">
    <reaction evidence="10">
        <text>D-sedoheptulose 7-phosphate + D-glyceraldehyde 3-phosphate = aldehydo-D-ribose 5-phosphate + D-xylulose 5-phosphate</text>
        <dbReference type="Rhea" id="RHEA:10508"/>
        <dbReference type="ChEBI" id="CHEBI:57483"/>
        <dbReference type="ChEBI" id="CHEBI:57737"/>
        <dbReference type="ChEBI" id="CHEBI:58273"/>
        <dbReference type="ChEBI" id="CHEBI:59776"/>
        <dbReference type="EC" id="2.2.1.1"/>
    </reaction>
</comment>
<dbReference type="PROSITE" id="PS00802">
    <property type="entry name" value="TRANSKETOLASE_2"/>
    <property type="match status" value="1"/>
</dbReference>
<evidence type="ECO:0000256" key="9">
    <source>
        <dbReference type="ARBA" id="ARBA00023052"/>
    </source>
</evidence>
<comment type="cofactor">
    <cofactor evidence="1">
        <name>Ca(2+)</name>
        <dbReference type="ChEBI" id="CHEBI:29108"/>
    </cofactor>
</comment>
<feature type="binding site" evidence="14">
    <location>
        <begin position="134"/>
        <end position="136"/>
    </location>
    <ligand>
        <name>thiamine diphosphate</name>
        <dbReference type="ChEBI" id="CHEBI:58937"/>
    </ligand>
</feature>
<evidence type="ECO:0000256" key="1">
    <source>
        <dbReference type="ARBA" id="ARBA00001913"/>
    </source>
</evidence>
<dbReference type="InterPro" id="IPR029061">
    <property type="entry name" value="THDP-binding"/>
</dbReference>
<reference evidence="18 19" key="1">
    <citation type="submission" date="2019-02" db="EMBL/GenBank/DDBJ databases">
        <title>Deep-cultivation of Planctomycetes and their phenomic and genomic characterization uncovers novel biology.</title>
        <authorList>
            <person name="Wiegand S."/>
            <person name="Jogler M."/>
            <person name="Boedeker C."/>
            <person name="Pinto D."/>
            <person name="Vollmers J."/>
            <person name="Rivas-Marin E."/>
            <person name="Kohn T."/>
            <person name="Peeters S.H."/>
            <person name="Heuer A."/>
            <person name="Rast P."/>
            <person name="Oberbeckmann S."/>
            <person name="Bunk B."/>
            <person name="Jeske O."/>
            <person name="Meyerdierks A."/>
            <person name="Storesund J.E."/>
            <person name="Kallscheuer N."/>
            <person name="Luecker S."/>
            <person name="Lage O.M."/>
            <person name="Pohl T."/>
            <person name="Merkel B.J."/>
            <person name="Hornburger P."/>
            <person name="Mueller R.-W."/>
            <person name="Bruemmer F."/>
            <person name="Labrenz M."/>
            <person name="Spormann A.M."/>
            <person name="Op Den Camp H."/>
            <person name="Overmann J."/>
            <person name="Amann R."/>
            <person name="Jetten M.S.M."/>
            <person name="Mascher T."/>
            <person name="Medema M.H."/>
            <person name="Devos D.P."/>
            <person name="Kaster A.-K."/>
            <person name="Ovreas L."/>
            <person name="Rohde M."/>
            <person name="Galperin M.Y."/>
            <person name="Jogler C."/>
        </authorList>
    </citation>
    <scope>NUCLEOTIDE SEQUENCE [LARGE SCALE GENOMIC DNA]</scope>
    <source>
        <strain evidence="18 19">Mal64</strain>
    </source>
</reference>
<evidence type="ECO:0000313" key="18">
    <source>
        <dbReference type="EMBL" id="TWT90026.1"/>
    </source>
</evidence>
<dbReference type="Pfam" id="PF22613">
    <property type="entry name" value="Transketolase_C_1"/>
    <property type="match status" value="1"/>
</dbReference>
<dbReference type="Proteomes" id="UP000315440">
    <property type="component" value="Unassembled WGS sequence"/>
</dbReference>
<keyword evidence="8 15" id="KW-0460">Magnesium</keyword>
<dbReference type="PANTHER" id="PTHR43522:SF2">
    <property type="entry name" value="TRANSKETOLASE 1-RELATED"/>
    <property type="match status" value="1"/>
</dbReference>
<feature type="binding site" evidence="13">
    <location>
        <position position="488"/>
    </location>
    <ligand>
        <name>substrate</name>
    </ligand>
</feature>
<name>A0A5C5ZS33_9BACT</name>
<feature type="binding site" evidence="15">
    <location>
        <position position="207"/>
    </location>
    <ligand>
        <name>Mg(2+)</name>
        <dbReference type="ChEBI" id="CHEBI:18420"/>
    </ligand>
</feature>
<dbReference type="GO" id="GO:0005829">
    <property type="term" value="C:cytosol"/>
    <property type="evidence" value="ECO:0007669"/>
    <property type="project" value="TreeGrafter"/>
</dbReference>
<dbReference type="InterPro" id="IPR005478">
    <property type="entry name" value="Transketolase_bac-like"/>
</dbReference>
<feature type="binding site" evidence="13">
    <location>
        <position position="492"/>
    </location>
    <ligand>
        <name>substrate</name>
    </ligand>
</feature>
<feature type="binding site" evidence="13">
    <location>
        <position position="377"/>
    </location>
    <ligand>
        <name>substrate</name>
    </ligand>
</feature>
<dbReference type="GO" id="GO:0004802">
    <property type="term" value="F:transketolase activity"/>
    <property type="evidence" value="ECO:0007669"/>
    <property type="project" value="UniProtKB-UniRule"/>
</dbReference>
<protein>
    <recommendedName>
        <fullName evidence="5 11">Transketolase</fullName>
        <ecNumber evidence="5 11">2.2.1.1</ecNumber>
    </recommendedName>
</protein>
<dbReference type="Gene3D" id="3.40.50.970">
    <property type="match status" value="2"/>
</dbReference>
<dbReference type="EC" id="2.2.1.1" evidence="5 11"/>
<feature type="binding site" evidence="15">
    <location>
        <position position="205"/>
    </location>
    <ligand>
        <name>Mg(2+)</name>
        <dbReference type="ChEBI" id="CHEBI:18420"/>
    </ligand>
</feature>
<keyword evidence="6 18" id="KW-0808">Transferase</keyword>
<organism evidence="18 19">
    <name type="scientific">Pseudobythopirellula maris</name>
    <dbReference type="NCBI Taxonomy" id="2527991"/>
    <lineage>
        <taxon>Bacteria</taxon>
        <taxon>Pseudomonadati</taxon>
        <taxon>Planctomycetota</taxon>
        <taxon>Planctomycetia</taxon>
        <taxon>Pirellulales</taxon>
        <taxon>Lacipirellulaceae</taxon>
        <taxon>Pseudobythopirellula</taxon>
    </lineage>
</organism>
<feature type="binding site" evidence="14">
    <location>
        <position position="205"/>
    </location>
    <ligand>
        <name>thiamine diphosphate</name>
        <dbReference type="ChEBI" id="CHEBI:58937"/>
    </ligand>
</feature>
<accession>A0A5C5ZS33</accession>
<dbReference type="InterPro" id="IPR033247">
    <property type="entry name" value="Transketolase_fam"/>
</dbReference>
<feature type="binding site" evidence="14">
    <location>
        <position position="176"/>
    </location>
    <ligand>
        <name>thiamine diphosphate</name>
        <dbReference type="ChEBI" id="CHEBI:58937"/>
    </ligand>
</feature>
<proteinExistence type="inferred from homology"/>
<evidence type="ECO:0000313" key="19">
    <source>
        <dbReference type="Proteomes" id="UP000315440"/>
    </source>
</evidence>
<evidence type="ECO:0000256" key="8">
    <source>
        <dbReference type="ARBA" id="ARBA00022842"/>
    </source>
</evidence>
<evidence type="ECO:0000256" key="13">
    <source>
        <dbReference type="PIRSR" id="PIRSR605478-2"/>
    </source>
</evidence>
<evidence type="ECO:0000256" key="6">
    <source>
        <dbReference type="ARBA" id="ARBA00022679"/>
    </source>
</evidence>
<evidence type="ECO:0000256" key="11">
    <source>
        <dbReference type="NCBIfam" id="TIGR00232"/>
    </source>
</evidence>
<dbReference type="NCBIfam" id="TIGR00232">
    <property type="entry name" value="tktlase_bact"/>
    <property type="match status" value="1"/>
</dbReference>
<feature type="binding site" evidence="14">
    <location>
        <position position="281"/>
    </location>
    <ligand>
        <name>thiamine diphosphate</name>
        <dbReference type="ChEBI" id="CHEBI:58937"/>
    </ligand>
</feature>
<dbReference type="SUPFAM" id="SSF52922">
    <property type="entry name" value="TK C-terminal domain-like"/>
    <property type="match status" value="1"/>
</dbReference>
<dbReference type="EMBL" id="SJPQ01000001">
    <property type="protein sequence ID" value="TWT90026.1"/>
    <property type="molecule type" value="Genomic_DNA"/>
</dbReference>
<dbReference type="InterPro" id="IPR020826">
    <property type="entry name" value="Transketolase_BS"/>
</dbReference>
<evidence type="ECO:0000256" key="4">
    <source>
        <dbReference type="ARBA" id="ARBA00011738"/>
    </source>
</evidence>
<feature type="site" description="Important for catalytic activity" evidence="16">
    <location>
        <position position="33"/>
    </location>
</feature>
<comment type="cofactor">
    <cofactor evidence="15">
        <name>Mg(2+)</name>
        <dbReference type="ChEBI" id="CHEBI:18420"/>
    </cofactor>
    <text evidence="15">Binds 1 Mg(2+) ion per subunit. Can also utilize other divalent metal cations, such as Ca(2+), Mn(2+) and Co(2+).</text>
</comment>
<dbReference type="GO" id="GO:0009052">
    <property type="term" value="P:pentose-phosphate shunt, non-oxidative branch"/>
    <property type="evidence" value="ECO:0007669"/>
    <property type="project" value="UniProtKB-ARBA"/>
</dbReference>
<evidence type="ECO:0000256" key="14">
    <source>
        <dbReference type="PIRSR" id="PIRSR605478-3"/>
    </source>
</evidence>
<feature type="binding site" evidence="13">
    <location>
        <position position="281"/>
    </location>
    <ligand>
        <name>substrate</name>
    </ligand>
</feature>
<feature type="binding site" evidence="14">
    <location>
        <position position="73"/>
    </location>
    <ligand>
        <name>thiamine diphosphate</name>
        <dbReference type="ChEBI" id="CHEBI:58937"/>
    </ligand>
</feature>
<feature type="binding site" evidence="13">
    <location>
        <position position="480"/>
    </location>
    <ligand>
        <name>substrate</name>
    </ligand>
</feature>
<keyword evidence="19" id="KW-1185">Reference proteome</keyword>
<comment type="caution">
    <text evidence="18">The sequence shown here is derived from an EMBL/GenBank/DDBJ whole genome shotgun (WGS) entry which is preliminary data.</text>
</comment>
<dbReference type="Pfam" id="PF00456">
    <property type="entry name" value="Transketolase_N"/>
    <property type="match status" value="1"/>
</dbReference>
<dbReference type="SMART" id="SM00861">
    <property type="entry name" value="Transket_pyr"/>
    <property type="match status" value="1"/>
</dbReference>
<dbReference type="FunFam" id="3.40.50.970:FF:000004">
    <property type="entry name" value="Transketolase"/>
    <property type="match status" value="1"/>
</dbReference>
<feature type="domain" description="Transketolase-like pyrimidine-binding" evidence="17">
    <location>
        <begin position="374"/>
        <end position="544"/>
    </location>
</feature>
<comment type="cofactor">
    <cofactor evidence="14">
        <name>thiamine diphosphate</name>
        <dbReference type="ChEBI" id="CHEBI:58937"/>
    </cofactor>
    <text evidence="14">Binds 1 thiamine pyrophosphate per subunit. During the reaction, the substrate forms a covalent intermediate with the cofactor.</text>
</comment>
<evidence type="ECO:0000256" key="2">
    <source>
        <dbReference type="ARBA" id="ARBA00001941"/>
    </source>
</evidence>
<dbReference type="FunFam" id="3.40.50.920:FF:000003">
    <property type="entry name" value="Transketolase"/>
    <property type="match status" value="1"/>
</dbReference>
<evidence type="ECO:0000256" key="16">
    <source>
        <dbReference type="PIRSR" id="PIRSR605478-5"/>
    </source>
</evidence>
<dbReference type="CDD" id="cd02012">
    <property type="entry name" value="TPP_TK"/>
    <property type="match status" value="1"/>
</dbReference>
<dbReference type="SUPFAM" id="SSF52518">
    <property type="entry name" value="Thiamin diphosphate-binding fold (THDP-binding)"/>
    <property type="match status" value="2"/>
</dbReference>
<dbReference type="Gene3D" id="3.40.50.920">
    <property type="match status" value="1"/>
</dbReference>
<dbReference type="OrthoDB" id="8732661at2"/>
<dbReference type="RefSeq" id="WP_146396305.1">
    <property type="nucleotide sequence ID" value="NZ_SJPQ01000001.1"/>
</dbReference>
<evidence type="ECO:0000259" key="17">
    <source>
        <dbReference type="SMART" id="SM00861"/>
    </source>
</evidence>
<evidence type="ECO:0000256" key="3">
    <source>
        <dbReference type="ARBA" id="ARBA00007131"/>
    </source>
</evidence>
<comment type="similarity">
    <text evidence="3">Belongs to the transketolase family.</text>
</comment>
<dbReference type="AlphaFoldDB" id="A0A5C5ZS33"/>
<feature type="binding site" evidence="13">
    <location>
        <position position="404"/>
    </location>
    <ligand>
        <name>substrate</name>
    </ligand>
</feature>
<keyword evidence="9 14" id="KW-0786">Thiamine pyrophosphate</keyword>
<gene>
    <name evidence="18" type="primary">tkt_1</name>
    <name evidence="18" type="ORF">Mal64_04090</name>
</gene>
<evidence type="ECO:0000256" key="5">
    <source>
        <dbReference type="ARBA" id="ARBA00013152"/>
    </source>
</evidence>
<dbReference type="InterPro" id="IPR055152">
    <property type="entry name" value="Transketolase-like_C_2"/>
</dbReference>
<feature type="binding site" evidence="13">
    <location>
        <position position="539"/>
    </location>
    <ligand>
        <name>substrate</name>
    </ligand>
</feature>
<evidence type="ECO:0000256" key="7">
    <source>
        <dbReference type="ARBA" id="ARBA00022723"/>
    </source>
</evidence>
<dbReference type="GO" id="GO:0046872">
    <property type="term" value="F:metal ion binding"/>
    <property type="evidence" value="ECO:0007669"/>
    <property type="project" value="UniProtKB-KW"/>
</dbReference>
<dbReference type="InterPro" id="IPR005475">
    <property type="entry name" value="Transketolase-like_Pyr-bd"/>
</dbReference>
<dbReference type="FunFam" id="3.40.50.970:FF:000003">
    <property type="entry name" value="Transketolase"/>
    <property type="match status" value="1"/>
</dbReference>
<dbReference type="InterPro" id="IPR009014">
    <property type="entry name" value="Transketo_C/PFOR_II"/>
</dbReference>
<feature type="binding site" evidence="14">
    <location>
        <position position="456"/>
    </location>
    <ligand>
        <name>thiamine diphosphate</name>
        <dbReference type="ChEBI" id="CHEBI:58937"/>
    </ligand>
</feature>
<evidence type="ECO:0000256" key="10">
    <source>
        <dbReference type="ARBA" id="ARBA00049473"/>
    </source>
</evidence>
<dbReference type="Pfam" id="PF02779">
    <property type="entry name" value="Transket_pyr"/>
    <property type="match status" value="1"/>
</dbReference>
<comment type="subunit">
    <text evidence="4">Homodimer.</text>
</comment>
<sequence>MSSSATLEDIQTTAINTIRTLSMDGVQKANSGHPGTPMALAPVTYKLWADVLNYDPSEPLWPGRDRYVLSCGHASMLIYSMIHLAGVKTADENGNGTDEPALTLEDLKQFRQFESRTPGHPEVKHTYGVETTTGPLGQGCGNSVGMAAASLWLGANYNKPGYELFDYNVYVQCSDGDLMEGVCCEAASIAGHMKLSNLCWVYDDNNITIEGDTDLAFTENVAERFRGLGWAVQQVDDANDLGAMAKALDAFQAEDAKPTIIILKSVIGYGSPNKANTHGAHGAPLGEEEIKLTKEAYGWPADEKFLVPEGVCEHFQETLGARGKQAREDWNELFAAYKKEFASEAAELEQIFACQLPAGWDAEIPTFDADPKGLATRKSSGMALNGAAKNLPWLIGGSADLAPSTLTLLDNEGDFQSDNHAGRNFHFGIREHGMASMANGMALCGVRPYVATFFVFSDYLRPAMRLSAIMKVPVIYVFTHDSIGVGEDGPTHQPVEQLAAARAIPWLTVFRPGDANETAEAWRAAIANTCGPTVLVLTRQNLPTLCRDKYAPAENVAKGAYVMADADGSPDVILMASGSELSIATEAYEKLASDGVKARLVSVPSMERFGEQDQAYKDSVLPPGVTKRVAVEAGIQQPWDRYLGLDGVFIGMDGYGSSAPYQQVYEDRGITPTAVYDAAKKLLG</sequence>
<dbReference type="InterPro" id="IPR005474">
    <property type="entry name" value="Transketolase_N"/>
</dbReference>
<dbReference type="PANTHER" id="PTHR43522">
    <property type="entry name" value="TRANSKETOLASE"/>
    <property type="match status" value="1"/>
</dbReference>
<feature type="binding site" evidence="15">
    <location>
        <position position="175"/>
    </location>
    <ligand>
        <name>Mg(2+)</name>
        <dbReference type="ChEBI" id="CHEBI:18420"/>
    </ligand>
</feature>
<feature type="active site" description="Proton donor" evidence="12">
    <location>
        <position position="431"/>
    </location>
</feature>
<feature type="site" description="Important for catalytic activity" evidence="16">
    <location>
        <position position="281"/>
    </location>
</feature>
<evidence type="ECO:0000256" key="15">
    <source>
        <dbReference type="PIRSR" id="PIRSR605478-4"/>
    </source>
</evidence>
<evidence type="ECO:0000256" key="12">
    <source>
        <dbReference type="PIRSR" id="PIRSR605478-1"/>
    </source>
</evidence>
<keyword evidence="7 15" id="KW-0479">Metal-binding</keyword>
<comment type="cofactor">
    <cofactor evidence="2">
        <name>Co(2+)</name>
        <dbReference type="ChEBI" id="CHEBI:48828"/>
    </cofactor>
</comment>
<feature type="binding site" evidence="13">
    <location>
        <position position="33"/>
    </location>
    <ligand>
        <name>substrate</name>
    </ligand>
</feature>
<dbReference type="CDD" id="cd07033">
    <property type="entry name" value="TPP_PYR_DXS_TK_like"/>
    <property type="match status" value="1"/>
</dbReference>